<dbReference type="RefSeq" id="WP_022071928.1">
    <property type="nucleotide sequence ID" value="NZ_HF999328.1"/>
</dbReference>
<accession>R5XPF2</accession>
<protein>
    <recommendedName>
        <fullName evidence="4">Glycosyl hydrolase family 32</fullName>
    </recommendedName>
</protein>
<sequence>MKKNKMTLIILLIFVILSISLFNIKRNKLYNENLGHTSLYVETYLGGKNQLTHPNVIKFDKPWHGYKYWMGYTPYPNGDGEEENPSIAASNDMYKWETPKNLANPIADNEETGCNELKDSQLIYRDDLDRLEMWYLGRVSKNLGGDGETLLLFRKTSKDGINWSKYQVMREFKYVSPAIIWDGEKYCVWGIGFEGQGTKGVFDYFESKDGTNWSDPVHCKIGNDSKILDMWHGNVTYNEKLKCYELVYIPTSNQEVYYTTSKDKINFDKAKVIVKNDGTWTRLYRPTLLFENNQYYCIYGAIGENNENYISMSTGKDINNLTGISYKDISKMADTPMEKRKEKVSFMQRLSEFKKTFFRFELLVFIPILFVLAIILKKLNKGNVNSIVSIIAFLICESYMFLKIDFTSIESIVVGLTMGLIQAFIITSGTIYLLFIFNKKVIN</sequence>
<dbReference type="InterPro" id="IPR023296">
    <property type="entry name" value="Glyco_hydro_beta-prop_sf"/>
</dbReference>
<gene>
    <name evidence="2" type="ORF">BN488_01705</name>
</gene>
<evidence type="ECO:0008006" key="4">
    <source>
        <dbReference type="Google" id="ProtNLM"/>
    </source>
</evidence>
<evidence type="ECO:0000313" key="2">
    <source>
        <dbReference type="EMBL" id="CDA10666.1"/>
    </source>
</evidence>
<evidence type="ECO:0000256" key="1">
    <source>
        <dbReference type="SAM" id="Phobius"/>
    </source>
</evidence>
<feature type="transmembrane region" description="Helical" evidence="1">
    <location>
        <begin position="357"/>
        <end position="376"/>
    </location>
</feature>
<dbReference type="Gene3D" id="2.115.10.20">
    <property type="entry name" value="Glycosyl hydrolase domain, family 43"/>
    <property type="match status" value="1"/>
</dbReference>
<dbReference type="Proteomes" id="UP000017980">
    <property type="component" value="Unassembled WGS sequence"/>
</dbReference>
<dbReference type="AlphaFoldDB" id="R5XPF2"/>
<dbReference type="EMBL" id="CBBD010000043">
    <property type="protein sequence ID" value="CDA10666.1"/>
    <property type="molecule type" value="Genomic_DNA"/>
</dbReference>
<comment type="caution">
    <text evidence="2">The sequence shown here is derived from an EMBL/GenBank/DDBJ whole genome shotgun (WGS) entry which is preliminary data.</text>
</comment>
<name>R5XPF2_9FIRM</name>
<keyword evidence="1" id="KW-1133">Transmembrane helix</keyword>
<feature type="transmembrane region" description="Helical" evidence="1">
    <location>
        <begin position="6"/>
        <end position="24"/>
    </location>
</feature>
<keyword evidence="1" id="KW-0812">Transmembrane</keyword>
<keyword evidence="1" id="KW-0472">Membrane</keyword>
<feature type="transmembrane region" description="Helical" evidence="1">
    <location>
        <begin position="382"/>
        <end position="402"/>
    </location>
</feature>
<reference evidence="2" key="1">
    <citation type="submission" date="2012-11" db="EMBL/GenBank/DDBJ databases">
        <title>Dependencies among metagenomic species, viruses, plasmids and units of genetic variation.</title>
        <authorList>
            <person name="Nielsen H.B."/>
            <person name="Almeida M."/>
            <person name="Juncker A.S."/>
            <person name="Rasmussen S."/>
            <person name="Li J."/>
            <person name="Sunagawa S."/>
            <person name="Plichta D."/>
            <person name="Gautier L."/>
            <person name="Le Chatelier E."/>
            <person name="Peletier E."/>
            <person name="Bonde I."/>
            <person name="Nielsen T."/>
            <person name="Manichanh C."/>
            <person name="Arumugam M."/>
            <person name="Batto J."/>
            <person name="Santos M.B.Q.D."/>
            <person name="Blom N."/>
            <person name="Borruel N."/>
            <person name="Burgdorf K.S."/>
            <person name="Boumezbeur F."/>
            <person name="Casellas F."/>
            <person name="Dore J."/>
            <person name="Guarner F."/>
            <person name="Hansen T."/>
            <person name="Hildebrand F."/>
            <person name="Kaas R.S."/>
            <person name="Kennedy S."/>
            <person name="Kristiansen K."/>
            <person name="Kultima J.R."/>
            <person name="Leonard P."/>
            <person name="Levenez F."/>
            <person name="Lund O."/>
            <person name="Moumen B."/>
            <person name="Le Paslier D."/>
            <person name="Pons N."/>
            <person name="Pedersen O."/>
            <person name="Prifti E."/>
            <person name="Qin J."/>
            <person name="Raes J."/>
            <person name="Tap J."/>
            <person name="Tims S."/>
            <person name="Ussery D.W."/>
            <person name="Yamada T."/>
            <person name="MetaHit consortium"/>
            <person name="Renault P."/>
            <person name="Sicheritz-Ponten T."/>
            <person name="Bork P."/>
            <person name="Wang J."/>
            <person name="Brunak S."/>
            <person name="Ehrlich S.D."/>
        </authorList>
    </citation>
    <scope>NUCLEOTIDE SEQUENCE [LARGE SCALE GENOMIC DNA]</scope>
</reference>
<organism evidence="2 3">
    <name type="scientific">Intestinibacter bartlettii CAG:1329</name>
    <dbReference type="NCBI Taxonomy" id="1263063"/>
    <lineage>
        <taxon>Bacteria</taxon>
        <taxon>Bacillati</taxon>
        <taxon>Bacillota</taxon>
        <taxon>Clostridia</taxon>
        <taxon>Peptostreptococcales</taxon>
        <taxon>Peptostreptococcaceae</taxon>
        <taxon>Intestinibacter</taxon>
    </lineage>
</organism>
<feature type="transmembrane region" description="Helical" evidence="1">
    <location>
        <begin position="414"/>
        <end position="437"/>
    </location>
</feature>
<evidence type="ECO:0000313" key="3">
    <source>
        <dbReference type="Proteomes" id="UP000017980"/>
    </source>
</evidence>
<dbReference type="SUPFAM" id="SSF75005">
    <property type="entry name" value="Arabinanase/levansucrase/invertase"/>
    <property type="match status" value="2"/>
</dbReference>
<proteinExistence type="predicted"/>